<dbReference type="SUPFAM" id="SSF53955">
    <property type="entry name" value="Lysozyme-like"/>
    <property type="match status" value="1"/>
</dbReference>
<dbReference type="PANTHER" id="PTHR37423">
    <property type="entry name" value="SOLUBLE LYTIC MUREIN TRANSGLYCOSYLASE-RELATED"/>
    <property type="match status" value="1"/>
</dbReference>
<dbReference type="PANTHER" id="PTHR37423:SF5">
    <property type="entry name" value="SOLUBLE LYTIC MUREIN TRANSGLYCOSYLASE"/>
    <property type="match status" value="1"/>
</dbReference>
<feature type="domain" description="Transglycosylase SLT" evidence="3">
    <location>
        <begin position="485"/>
        <end position="599"/>
    </location>
</feature>
<evidence type="ECO:0000313" key="4">
    <source>
        <dbReference type="EMBL" id="QIV94372.1"/>
    </source>
</evidence>
<name>A0A6M3HVW6_9GAMM</name>
<dbReference type="SUPFAM" id="SSF48435">
    <property type="entry name" value="Bacterial muramidases"/>
    <property type="match status" value="1"/>
</dbReference>
<dbReference type="RefSeq" id="WP_172106534.1">
    <property type="nucleotide sequence ID" value="NZ_CP038017.1"/>
</dbReference>
<dbReference type="GO" id="GO:0042597">
    <property type="term" value="C:periplasmic space"/>
    <property type="evidence" value="ECO:0007669"/>
    <property type="project" value="InterPro"/>
</dbReference>
<dbReference type="GO" id="GO:0004553">
    <property type="term" value="F:hydrolase activity, hydrolyzing O-glycosyl compounds"/>
    <property type="evidence" value="ECO:0007669"/>
    <property type="project" value="InterPro"/>
</dbReference>
<keyword evidence="5" id="KW-1185">Reference proteome</keyword>
<protein>
    <submittedName>
        <fullName evidence="4">Lytic murein transglycosylase</fullName>
    </submittedName>
</protein>
<evidence type="ECO:0000313" key="5">
    <source>
        <dbReference type="Proteomes" id="UP000503320"/>
    </source>
</evidence>
<sequence>MTKKFFIVFLTITSLEFGYSLTDQQIKSSKQAIQALYDKDYKSYYFLKSKLKDTSIYSYLQYKEISSEPGIFDQMTIDSYYKDNKDTYWLSQLSDDLATYYAKNHNWELFDKYYTGGLGVSGKCWSIQAQYEQEDKEKALNAYAQLWQDMVYMPSGCNEMQKYWDNYDHKAKDYIVTKAYTLAFAGKFSDALWLLNTYVKNNDDYVNYITAWKEVTKDPSKLDNFILKFHRYKNFNDIFVEISKNLIKKDSENYAKVWDSLKNTRYLNEKTKHQCISEIAVSFARSQSLQAKHWLDKVDKRYLDTIVWEWLLRVDLYNSDFKDYIKTYSKLPKQSQQDNAWRYWLAYSYKKLGQQEKAKQIFEQLAKEPLEYYSFLAADELGKPYNYGDKPNDKLDTKDINDLLKEQTIQQAIDLYQIDQYTDSTSLWKWSIRNKLKNDQKDEIKKLAQLVANENMYYAAIFNMSVIGQYSNINLLFPKAFISKVKENADKYAIDKGLILSIMRKESLFDIEAKSPAGAKGLMQVTIPTAEFIVKKYKLSLVGAKLDKIDTQIFTPENNIKIGTANLYFLDSLFNKNIILGIAAYNAGPGNVAKWLNSKEVPAPIWIENIPFGETRHYVRKVLVYMIVYNDFVLKDKQKHISDFLGSKLSHKLSFR</sequence>
<dbReference type="Proteomes" id="UP000503320">
    <property type="component" value="Chromosome"/>
</dbReference>
<dbReference type="InterPro" id="IPR023346">
    <property type="entry name" value="Lysozyme-like_dom_sf"/>
</dbReference>
<dbReference type="KEGG" id="afri:E3E15_02955"/>
<gene>
    <name evidence="4" type="ORF">E3E15_02955</name>
</gene>
<dbReference type="EMBL" id="CP038017">
    <property type="protein sequence ID" value="QIV94372.1"/>
    <property type="molecule type" value="Genomic_DNA"/>
</dbReference>
<dbReference type="Gene3D" id="1.10.530.10">
    <property type="match status" value="1"/>
</dbReference>
<evidence type="ECO:0000256" key="1">
    <source>
        <dbReference type="ARBA" id="ARBA00007734"/>
    </source>
</evidence>
<proteinExistence type="inferred from homology"/>
<dbReference type="CDD" id="cd13401">
    <property type="entry name" value="Slt70-like"/>
    <property type="match status" value="1"/>
</dbReference>
<evidence type="ECO:0000259" key="3">
    <source>
        <dbReference type="Pfam" id="PF01464"/>
    </source>
</evidence>
<dbReference type="Gene3D" id="1.25.20.10">
    <property type="entry name" value="Bacterial muramidases"/>
    <property type="match status" value="1"/>
</dbReference>
<keyword evidence="2" id="KW-0732">Signal</keyword>
<accession>A0A6M3HVW6</accession>
<evidence type="ECO:0000256" key="2">
    <source>
        <dbReference type="ARBA" id="ARBA00022729"/>
    </source>
</evidence>
<reference evidence="4 5" key="1">
    <citation type="submission" date="2019-03" db="EMBL/GenBank/DDBJ databases">
        <title>Complete Genome Sequence of Allofrancisella frigidaquae Strain SYSU 10HL1970 Isolated from Water-Cooling Systems in China.</title>
        <authorList>
            <person name="Ohrman C."/>
            <person name="Uneklint I."/>
            <person name="Sjodin A."/>
        </authorList>
    </citation>
    <scope>NUCLEOTIDE SEQUENCE [LARGE SCALE GENOMIC DNA]</scope>
    <source>
        <strain evidence="4 5">SYSU 10HL1970</strain>
    </source>
</reference>
<dbReference type="AlphaFoldDB" id="A0A6M3HVW6"/>
<dbReference type="InterPro" id="IPR008939">
    <property type="entry name" value="Lytic_TGlycosylase_superhlx_U"/>
</dbReference>
<dbReference type="InterPro" id="IPR008258">
    <property type="entry name" value="Transglycosylase_SLT_dom_1"/>
</dbReference>
<dbReference type="Pfam" id="PF01464">
    <property type="entry name" value="SLT"/>
    <property type="match status" value="1"/>
</dbReference>
<comment type="similarity">
    <text evidence="1">Belongs to the transglycosylase Slt family.</text>
</comment>
<organism evidence="4 5">
    <name type="scientific">Allofrancisella frigidaquae</name>
    <dbReference type="NCBI Taxonomy" id="1085644"/>
    <lineage>
        <taxon>Bacteria</taxon>
        <taxon>Pseudomonadati</taxon>
        <taxon>Pseudomonadota</taxon>
        <taxon>Gammaproteobacteria</taxon>
        <taxon>Thiotrichales</taxon>
        <taxon>Francisellaceae</taxon>
        <taxon>Allofrancisella</taxon>
    </lineage>
</organism>